<feature type="transmembrane region" description="Helical" evidence="8">
    <location>
        <begin position="189"/>
        <end position="212"/>
    </location>
</feature>
<proteinExistence type="inferred from homology"/>
<evidence type="ECO:0000256" key="4">
    <source>
        <dbReference type="ARBA" id="ARBA00022692"/>
    </source>
</evidence>
<feature type="non-terminal residue" evidence="10">
    <location>
        <position position="270"/>
    </location>
</feature>
<keyword evidence="3" id="KW-0813">Transport</keyword>
<accession>A0ABR3WZS0</accession>
<dbReference type="PANTHER" id="PTHR23501:SF12">
    <property type="entry name" value="MAJOR FACILITATOR SUPERFAMILY (MFS) PROFILE DOMAIN-CONTAINING PROTEIN-RELATED"/>
    <property type="match status" value="1"/>
</dbReference>
<dbReference type="PANTHER" id="PTHR23501">
    <property type="entry name" value="MAJOR FACILITATOR SUPERFAMILY"/>
    <property type="match status" value="1"/>
</dbReference>
<dbReference type="InterPro" id="IPR036259">
    <property type="entry name" value="MFS_trans_sf"/>
</dbReference>
<gene>
    <name evidence="10" type="ORF">Plec18167_007874</name>
</gene>
<dbReference type="InterPro" id="IPR011701">
    <property type="entry name" value="MFS"/>
</dbReference>
<feature type="transmembrane region" description="Helical" evidence="8">
    <location>
        <begin position="63"/>
        <end position="81"/>
    </location>
</feature>
<evidence type="ECO:0000259" key="9">
    <source>
        <dbReference type="PROSITE" id="PS50850"/>
    </source>
</evidence>
<feature type="transmembrane region" description="Helical" evidence="8">
    <location>
        <begin position="156"/>
        <end position="177"/>
    </location>
</feature>
<evidence type="ECO:0000313" key="10">
    <source>
        <dbReference type="EMBL" id="KAL1869208.1"/>
    </source>
</evidence>
<dbReference type="InterPro" id="IPR020846">
    <property type="entry name" value="MFS_dom"/>
</dbReference>
<feature type="transmembrane region" description="Helical" evidence="8">
    <location>
        <begin position="131"/>
        <end position="150"/>
    </location>
</feature>
<sequence length="270" mass="28985">MSETSVTSLELQPRDPEIVLKDNQAPNNAASADKSVKSPSERIESRPLGSSVPPPRDIHGIKWVFAVTAILSSVFLFALDQTIVADVQPNIIAEFGSIDRLPWLSVSFLLATASTNLLWGRIYGQFNPKWVYVLSVLIFEVGSTVCGAAPNMNALIIGRALGGLGGGGMYLGVLMMLSLFSTPLERPKYIGIIGVVFGFGTVLGPVIGGAFASNPSTTWRWAFYINLCIGGAFSPAYFLLLPSRNLRPGVTWLESLKAIDWIGNILVIGG</sequence>
<keyword evidence="5 8" id="KW-1133">Transmembrane helix</keyword>
<dbReference type="PROSITE" id="PS50850">
    <property type="entry name" value="MFS"/>
    <property type="match status" value="1"/>
</dbReference>
<evidence type="ECO:0000256" key="2">
    <source>
        <dbReference type="ARBA" id="ARBA00007520"/>
    </source>
</evidence>
<evidence type="ECO:0000256" key="6">
    <source>
        <dbReference type="ARBA" id="ARBA00023136"/>
    </source>
</evidence>
<feature type="compositionally biased region" description="Polar residues" evidence="7">
    <location>
        <begin position="1"/>
        <end position="10"/>
    </location>
</feature>
<dbReference type="EMBL" id="JAVDPF010000035">
    <property type="protein sequence ID" value="KAL1869208.1"/>
    <property type="molecule type" value="Genomic_DNA"/>
</dbReference>
<keyword evidence="4 8" id="KW-0812">Transmembrane</keyword>
<comment type="caution">
    <text evidence="10">The sequence shown here is derived from an EMBL/GenBank/DDBJ whole genome shotgun (WGS) entry which is preliminary data.</text>
</comment>
<feature type="transmembrane region" description="Helical" evidence="8">
    <location>
        <begin position="101"/>
        <end position="119"/>
    </location>
</feature>
<dbReference type="Gene3D" id="1.20.1250.20">
    <property type="entry name" value="MFS general substrate transporter like domains"/>
    <property type="match status" value="1"/>
</dbReference>
<evidence type="ECO:0000256" key="3">
    <source>
        <dbReference type="ARBA" id="ARBA00022448"/>
    </source>
</evidence>
<evidence type="ECO:0000313" key="11">
    <source>
        <dbReference type="Proteomes" id="UP001583193"/>
    </source>
</evidence>
<feature type="transmembrane region" description="Helical" evidence="8">
    <location>
        <begin position="218"/>
        <end position="240"/>
    </location>
</feature>
<dbReference type="Proteomes" id="UP001583193">
    <property type="component" value="Unassembled WGS sequence"/>
</dbReference>
<comment type="subcellular location">
    <subcellularLocation>
        <location evidence="1">Membrane</location>
        <topology evidence="1">Multi-pass membrane protein</topology>
    </subcellularLocation>
</comment>
<organism evidence="10 11">
    <name type="scientific">Paecilomyces lecythidis</name>
    <dbReference type="NCBI Taxonomy" id="3004212"/>
    <lineage>
        <taxon>Eukaryota</taxon>
        <taxon>Fungi</taxon>
        <taxon>Dikarya</taxon>
        <taxon>Ascomycota</taxon>
        <taxon>Pezizomycotina</taxon>
        <taxon>Eurotiomycetes</taxon>
        <taxon>Eurotiomycetidae</taxon>
        <taxon>Eurotiales</taxon>
        <taxon>Thermoascaceae</taxon>
        <taxon>Paecilomyces</taxon>
    </lineage>
</organism>
<protein>
    <recommendedName>
        <fullName evidence="9">Major facilitator superfamily (MFS) profile domain-containing protein</fullName>
    </recommendedName>
</protein>
<evidence type="ECO:0000256" key="1">
    <source>
        <dbReference type="ARBA" id="ARBA00004141"/>
    </source>
</evidence>
<comment type="similarity">
    <text evidence="2">Belongs to the major facilitator superfamily. TCR/Tet family.</text>
</comment>
<feature type="compositionally biased region" description="Basic and acidic residues" evidence="7">
    <location>
        <begin position="34"/>
        <end position="45"/>
    </location>
</feature>
<dbReference type="PRINTS" id="PR01035">
    <property type="entry name" value="TCRTETA"/>
</dbReference>
<evidence type="ECO:0000256" key="8">
    <source>
        <dbReference type="SAM" id="Phobius"/>
    </source>
</evidence>
<keyword evidence="11" id="KW-1185">Reference proteome</keyword>
<name>A0ABR3WZS0_9EURO</name>
<dbReference type="Pfam" id="PF07690">
    <property type="entry name" value="MFS_1"/>
    <property type="match status" value="1"/>
</dbReference>
<dbReference type="SUPFAM" id="SSF103473">
    <property type="entry name" value="MFS general substrate transporter"/>
    <property type="match status" value="1"/>
</dbReference>
<reference evidence="10 11" key="1">
    <citation type="journal article" date="2024" name="IMA Fungus">
        <title>IMA Genome - F19 : A genome assembly and annotation guide to empower mycologists, including annotated draft genome sequences of Ceratocystis pirilliformis, Diaporthe australafricana, Fusarium ophioides, Paecilomyces lecythidis, and Sporothrix stenoceras.</title>
        <authorList>
            <person name="Aylward J."/>
            <person name="Wilson A.M."/>
            <person name="Visagie C.M."/>
            <person name="Spraker J."/>
            <person name="Barnes I."/>
            <person name="Buitendag C."/>
            <person name="Ceriani C."/>
            <person name="Del Mar Angel L."/>
            <person name="du Plessis D."/>
            <person name="Fuchs T."/>
            <person name="Gasser K."/>
            <person name="Kramer D."/>
            <person name="Li W."/>
            <person name="Munsamy K."/>
            <person name="Piso A."/>
            <person name="Price J.L."/>
            <person name="Sonnekus B."/>
            <person name="Thomas C."/>
            <person name="van der Nest A."/>
            <person name="van Dijk A."/>
            <person name="van Heerden A."/>
            <person name="van Vuuren N."/>
            <person name="Yilmaz N."/>
            <person name="Duong T.A."/>
            <person name="van der Merwe N.A."/>
            <person name="Wingfield M.J."/>
            <person name="Wingfield B.D."/>
        </authorList>
    </citation>
    <scope>NUCLEOTIDE SEQUENCE [LARGE SCALE GENOMIC DNA]</scope>
    <source>
        <strain evidence="10 11">CMW 18167</strain>
    </source>
</reference>
<keyword evidence="6 8" id="KW-0472">Membrane</keyword>
<evidence type="ECO:0000256" key="5">
    <source>
        <dbReference type="ARBA" id="ARBA00022989"/>
    </source>
</evidence>
<evidence type="ECO:0000256" key="7">
    <source>
        <dbReference type="SAM" id="MobiDB-lite"/>
    </source>
</evidence>
<feature type="region of interest" description="Disordered" evidence="7">
    <location>
        <begin position="1"/>
        <end position="52"/>
    </location>
</feature>
<feature type="domain" description="Major facilitator superfamily (MFS) profile" evidence="9">
    <location>
        <begin position="66"/>
        <end position="270"/>
    </location>
</feature>
<dbReference type="InterPro" id="IPR001958">
    <property type="entry name" value="Tet-R_TetA/multi-R_MdtG-like"/>
</dbReference>